<feature type="transmembrane region" description="Helical" evidence="7">
    <location>
        <begin position="244"/>
        <end position="268"/>
    </location>
</feature>
<evidence type="ECO:0000256" key="8">
    <source>
        <dbReference type="SAM" id="SignalP"/>
    </source>
</evidence>
<feature type="compositionally biased region" description="Low complexity" evidence="6">
    <location>
        <begin position="167"/>
        <end position="220"/>
    </location>
</feature>
<evidence type="ECO:0000256" key="2">
    <source>
        <dbReference type="ARBA" id="ARBA00022692"/>
    </source>
</evidence>
<dbReference type="GO" id="GO:0045454">
    <property type="term" value="P:cell redox homeostasis"/>
    <property type="evidence" value="ECO:0007669"/>
    <property type="project" value="TreeGrafter"/>
</dbReference>
<proteinExistence type="predicted"/>
<feature type="transmembrane region" description="Helical" evidence="7">
    <location>
        <begin position="365"/>
        <end position="387"/>
    </location>
</feature>
<gene>
    <name evidence="11" type="ORF">HMPREF9450_01233</name>
</gene>
<name>G5H8H3_9BACT</name>
<dbReference type="Gene3D" id="3.40.30.10">
    <property type="entry name" value="Glutaredoxin"/>
    <property type="match status" value="1"/>
</dbReference>
<dbReference type="eggNOG" id="COG4232">
    <property type="taxonomic scope" value="Bacteria"/>
</dbReference>
<keyword evidence="8" id="KW-0732">Signal</keyword>
<dbReference type="GO" id="GO:0017004">
    <property type="term" value="P:cytochrome complex assembly"/>
    <property type="evidence" value="ECO:0007669"/>
    <property type="project" value="UniProtKB-KW"/>
</dbReference>
<accession>G5H8H3</accession>
<evidence type="ECO:0000259" key="9">
    <source>
        <dbReference type="Pfam" id="PF02683"/>
    </source>
</evidence>
<dbReference type="HOGENOM" id="CLU_015841_0_0_10"/>
<evidence type="ECO:0000256" key="4">
    <source>
        <dbReference type="ARBA" id="ARBA00022989"/>
    </source>
</evidence>
<dbReference type="Pfam" id="PF13899">
    <property type="entry name" value="Thioredoxin_7"/>
    <property type="match status" value="1"/>
</dbReference>
<evidence type="ECO:0008006" key="13">
    <source>
        <dbReference type="Google" id="ProtNLM"/>
    </source>
</evidence>
<evidence type="ECO:0000256" key="3">
    <source>
        <dbReference type="ARBA" id="ARBA00022748"/>
    </source>
</evidence>
<evidence type="ECO:0000256" key="6">
    <source>
        <dbReference type="SAM" id="MobiDB-lite"/>
    </source>
</evidence>
<feature type="transmembrane region" description="Helical" evidence="7">
    <location>
        <begin position="280"/>
        <end position="303"/>
    </location>
</feature>
<dbReference type="STRING" id="742725.HMPREF9450_01233"/>
<organism evidence="11 12">
    <name type="scientific">Alistipes indistinctus YIT 12060</name>
    <dbReference type="NCBI Taxonomy" id="742725"/>
    <lineage>
        <taxon>Bacteria</taxon>
        <taxon>Pseudomonadati</taxon>
        <taxon>Bacteroidota</taxon>
        <taxon>Bacteroidia</taxon>
        <taxon>Bacteroidales</taxon>
        <taxon>Rikenellaceae</taxon>
        <taxon>Alistipes</taxon>
    </lineage>
</organism>
<keyword evidence="12" id="KW-1185">Reference proteome</keyword>
<protein>
    <recommendedName>
        <fullName evidence="13">Thioredoxin domain-containing protein</fullName>
    </recommendedName>
</protein>
<dbReference type="OrthoDB" id="9811036at2"/>
<feature type="chain" id="PRO_5003477751" description="Thioredoxin domain-containing protein" evidence="8">
    <location>
        <begin position="26"/>
        <end position="727"/>
    </location>
</feature>
<dbReference type="Proteomes" id="UP000006008">
    <property type="component" value="Unassembled WGS sequence"/>
</dbReference>
<comment type="subcellular location">
    <subcellularLocation>
        <location evidence="1">Membrane</location>
        <topology evidence="1">Multi-pass membrane protein</topology>
    </subcellularLocation>
</comment>
<evidence type="ECO:0000256" key="5">
    <source>
        <dbReference type="ARBA" id="ARBA00023136"/>
    </source>
</evidence>
<feature type="transmembrane region" description="Helical" evidence="7">
    <location>
        <begin position="399"/>
        <end position="423"/>
    </location>
</feature>
<dbReference type="InterPro" id="IPR003834">
    <property type="entry name" value="Cyt_c_assmbl_TM_dom"/>
</dbReference>
<dbReference type="SUPFAM" id="SSF52833">
    <property type="entry name" value="Thioredoxin-like"/>
    <property type="match status" value="1"/>
</dbReference>
<feature type="domain" description="Thiol:disulfide interchange protein DsbD N-terminal" evidence="10">
    <location>
        <begin position="48"/>
        <end position="155"/>
    </location>
</feature>
<dbReference type="InterPro" id="IPR028250">
    <property type="entry name" value="DsbDN"/>
</dbReference>
<comment type="caution">
    <text evidence="11">The sequence shown here is derived from an EMBL/GenBank/DDBJ whole genome shotgun (WGS) entry which is preliminary data.</text>
</comment>
<feature type="transmembrane region" description="Helical" evidence="7">
    <location>
        <begin position="323"/>
        <end position="344"/>
    </location>
</feature>
<evidence type="ECO:0000313" key="11">
    <source>
        <dbReference type="EMBL" id="EHB92368.1"/>
    </source>
</evidence>
<keyword evidence="3" id="KW-0201">Cytochrome c-type biogenesis</keyword>
<dbReference type="GO" id="GO:0015035">
    <property type="term" value="F:protein-disulfide reductase activity"/>
    <property type="evidence" value="ECO:0007669"/>
    <property type="project" value="TreeGrafter"/>
</dbReference>
<evidence type="ECO:0000256" key="7">
    <source>
        <dbReference type="SAM" id="Phobius"/>
    </source>
</evidence>
<dbReference type="AlphaFoldDB" id="G5H8H3"/>
<dbReference type="InterPro" id="IPR036249">
    <property type="entry name" value="Thioredoxin-like_sf"/>
</dbReference>
<evidence type="ECO:0000259" key="10">
    <source>
        <dbReference type="Pfam" id="PF11412"/>
    </source>
</evidence>
<dbReference type="RefSeq" id="WP_009134039.1">
    <property type="nucleotide sequence ID" value="NZ_CP102250.1"/>
</dbReference>
<dbReference type="Pfam" id="PF02683">
    <property type="entry name" value="DsbD_TM"/>
    <property type="match status" value="1"/>
</dbReference>
<keyword evidence="4 7" id="KW-1133">Transmembrane helix</keyword>
<dbReference type="GeneID" id="92815736"/>
<dbReference type="GO" id="GO:0016020">
    <property type="term" value="C:membrane"/>
    <property type="evidence" value="ECO:0007669"/>
    <property type="project" value="UniProtKB-SubCell"/>
</dbReference>
<feature type="domain" description="Cytochrome C biogenesis protein transmembrane" evidence="9">
    <location>
        <begin position="237"/>
        <end position="456"/>
    </location>
</feature>
<evidence type="ECO:0000313" key="12">
    <source>
        <dbReference type="Proteomes" id="UP000006008"/>
    </source>
</evidence>
<feature type="region of interest" description="Disordered" evidence="6">
    <location>
        <begin position="156"/>
        <end position="220"/>
    </location>
</feature>
<sequence>MAHASFKKIFPLFLLLLTVTWPSRAQDDSNPVHWGTAVEKTGDGIYDIRFTARIDSPWHMYDMGPYDDGPNATAFTFTPNGNYTLVGKTRQESKPSKKFDPLFDMEIGTFAGRAVFVQQVKLVPPAGGARIAVNIEWMACDETSCLPPADRDFTVTIGDPSAKTAVPAPSAPASPSGNNNPGLSNLPSASTAGTTASATTPEESTPETTSGTTTANATTDTASAEINAATTEGGSLWSAIIEAILWGFAALLTPCVFPMVPMTVSFFLKGSENKARGRLMASLYGLCIILLYTLPIAVIILITRIVGGDTVTADIFNWLATHWIPNVIFFLVFMIFAASFFGAFEITMPSWLVNKSDSKADKGGIVGVFFMALTLVLVSFSCTGPIVGSVLIKSTSGEVWAPVITMFAFSAAFALPFTLFALFPSLLKNLPKSGGWLNSVKVVLGFLELALGLKFLSVADQTYHWGILDREIYLALWIVIFSLLGLYLLGKLRFAHDSETKTIGVPRLLLSIITFAFVVYMLPGMWGAPLKGLSGYLPPIHTQDFVTGAEAPAAASTPSLDLARPPKHSDFLSLPHGLQGFFDYDEAMAYARKVNKPLFVDYTGHGCVNCREMEARVWADPEVLTLLRNDFVIVALYSDDKKELPQDEWVTTETGKVLKSLGKINAHFAHKQFGINSQPYYMILNDEGKQLVPGRGYNLNIPEFVQFLKKGAEQFRTQHSAPETTNS</sequence>
<feature type="transmembrane region" description="Helical" evidence="7">
    <location>
        <begin position="435"/>
        <end position="452"/>
    </location>
</feature>
<dbReference type="EMBL" id="ADLD01000011">
    <property type="protein sequence ID" value="EHB92368.1"/>
    <property type="molecule type" value="Genomic_DNA"/>
</dbReference>
<keyword evidence="2 7" id="KW-0812">Transmembrane</keyword>
<reference evidence="11 12" key="1">
    <citation type="submission" date="2011-08" db="EMBL/GenBank/DDBJ databases">
        <title>The Genome Sequence of Alistipes indistinctus YIT 12060.</title>
        <authorList>
            <consortium name="The Broad Institute Genome Sequencing Platform"/>
            <person name="Earl A."/>
            <person name="Ward D."/>
            <person name="Feldgarden M."/>
            <person name="Gevers D."/>
            <person name="Morotomi M."/>
            <person name="Young S.K."/>
            <person name="Zeng Q."/>
            <person name="Gargeya S."/>
            <person name="Fitzgerald M."/>
            <person name="Haas B."/>
            <person name="Abouelleil A."/>
            <person name="Alvarado L."/>
            <person name="Arachchi H.M."/>
            <person name="Berlin A."/>
            <person name="Brown A."/>
            <person name="Chapman S.B."/>
            <person name="Chen Z."/>
            <person name="Dunbar C."/>
            <person name="Freedman E."/>
            <person name="Gearin G."/>
            <person name="Gellesch M."/>
            <person name="Goldberg J."/>
            <person name="Griggs A."/>
            <person name="Gujja S."/>
            <person name="Heiman D."/>
            <person name="Howarth C."/>
            <person name="Larson L."/>
            <person name="Lui A."/>
            <person name="MacDonald P.J.P."/>
            <person name="Montmayeur A."/>
            <person name="Murphy C."/>
            <person name="Neiman D."/>
            <person name="Pearson M."/>
            <person name="Priest M."/>
            <person name="Roberts A."/>
            <person name="Saif S."/>
            <person name="Shea T."/>
            <person name="Shenoy N."/>
            <person name="Sisk P."/>
            <person name="Stolte C."/>
            <person name="Sykes S."/>
            <person name="Wortman J."/>
            <person name="Nusbaum C."/>
            <person name="Birren B."/>
        </authorList>
    </citation>
    <scope>NUCLEOTIDE SEQUENCE [LARGE SCALE GENOMIC DNA]</scope>
    <source>
        <strain evidence="11 12">YIT 12060</strain>
    </source>
</reference>
<evidence type="ECO:0000256" key="1">
    <source>
        <dbReference type="ARBA" id="ARBA00004141"/>
    </source>
</evidence>
<dbReference type="PANTHER" id="PTHR32234">
    <property type="entry name" value="THIOL:DISULFIDE INTERCHANGE PROTEIN DSBD"/>
    <property type="match status" value="1"/>
</dbReference>
<feature type="transmembrane region" description="Helical" evidence="7">
    <location>
        <begin position="509"/>
        <end position="528"/>
    </location>
</feature>
<feature type="signal peptide" evidence="8">
    <location>
        <begin position="1"/>
        <end position="25"/>
    </location>
</feature>
<dbReference type="PANTHER" id="PTHR32234:SF0">
    <property type="entry name" value="THIOL:DISULFIDE INTERCHANGE PROTEIN DSBD"/>
    <property type="match status" value="1"/>
</dbReference>
<dbReference type="PATRIC" id="fig|742725.3.peg.1309"/>
<feature type="transmembrane region" description="Helical" evidence="7">
    <location>
        <begin position="472"/>
        <end position="489"/>
    </location>
</feature>
<dbReference type="Pfam" id="PF11412">
    <property type="entry name" value="DsbD_N"/>
    <property type="match status" value="1"/>
</dbReference>
<keyword evidence="5 7" id="KW-0472">Membrane</keyword>